<dbReference type="Proteomes" id="UP000594638">
    <property type="component" value="Unassembled WGS sequence"/>
</dbReference>
<evidence type="ECO:0000256" key="4">
    <source>
        <dbReference type="ARBA" id="ARBA00023065"/>
    </source>
</evidence>
<evidence type="ECO:0000259" key="5">
    <source>
        <dbReference type="Pfam" id="PF23256"/>
    </source>
</evidence>
<dbReference type="InterPro" id="IPR057290">
    <property type="entry name" value="CHX17_C"/>
</dbReference>
<comment type="caution">
    <text evidence="7">The sequence shown here is derived from an EMBL/GenBank/DDBJ whole genome shotgun (WGS) entry which is preliminary data.</text>
</comment>
<dbReference type="AlphaFoldDB" id="A0A8S0PBI4"/>
<keyword evidence="3" id="KW-0630">Potassium</keyword>
<keyword evidence="1" id="KW-0813">Transport</keyword>
<dbReference type="OrthoDB" id="1701512at2759"/>
<keyword evidence="2" id="KW-0633">Potassium transport</keyword>
<gene>
    <name evidence="7" type="ORF">OLEA9_A099948</name>
</gene>
<dbReference type="GO" id="GO:0012505">
    <property type="term" value="C:endomembrane system"/>
    <property type="evidence" value="ECO:0007669"/>
    <property type="project" value="TreeGrafter"/>
</dbReference>
<dbReference type="Pfam" id="PF23259">
    <property type="entry name" value="CHX17_C"/>
    <property type="match status" value="1"/>
</dbReference>
<reference evidence="7 8" key="1">
    <citation type="submission" date="2019-12" db="EMBL/GenBank/DDBJ databases">
        <authorList>
            <person name="Alioto T."/>
            <person name="Alioto T."/>
            <person name="Gomez Garrido J."/>
        </authorList>
    </citation>
    <scope>NUCLEOTIDE SEQUENCE [LARGE SCALE GENOMIC DNA]</scope>
</reference>
<dbReference type="PANTHER" id="PTHR32468">
    <property type="entry name" value="CATION/H + ANTIPORTER"/>
    <property type="match status" value="1"/>
</dbReference>
<feature type="domain" description="Cation/H(+) antiporter central" evidence="5">
    <location>
        <begin position="2"/>
        <end position="97"/>
    </location>
</feature>
<dbReference type="Gramene" id="OE9A099948T1">
    <property type="protein sequence ID" value="OE9A099948C1"/>
    <property type="gene ID" value="OE9A099948"/>
</dbReference>
<keyword evidence="4" id="KW-0406">Ion transport</keyword>
<organism evidence="7 8">
    <name type="scientific">Olea europaea subsp. europaea</name>
    <dbReference type="NCBI Taxonomy" id="158383"/>
    <lineage>
        <taxon>Eukaryota</taxon>
        <taxon>Viridiplantae</taxon>
        <taxon>Streptophyta</taxon>
        <taxon>Embryophyta</taxon>
        <taxon>Tracheophyta</taxon>
        <taxon>Spermatophyta</taxon>
        <taxon>Magnoliopsida</taxon>
        <taxon>eudicotyledons</taxon>
        <taxon>Gunneridae</taxon>
        <taxon>Pentapetalae</taxon>
        <taxon>asterids</taxon>
        <taxon>lamiids</taxon>
        <taxon>Lamiales</taxon>
        <taxon>Oleaceae</taxon>
        <taxon>Oleeae</taxon>
        <taxon>Olea</taxon>
    </lineage>
</organism>
<proteinExistence type="predicted"/>
<evidence type="ECO:0000256" key="1">
    <source>
        <dbReference type="ARBA" id="ARBA00022448"/>
    </source>
</evidence>
<dbReference type="PANTHER" id="PTHR32468:SF34">
    <property type="entry name" value="CATION_H(+) ANTIPORTER 18"/>
    <property type="match status" value="1"/>
</dbReference>
<evidence type="ECO:0000313" key="7">
    <source>
        <dbReference type="EMBL" id="CAA2938509.1"/>
    </source>
</evidence>
<dbReference type="EMBL" id="CACTIH010000036">
    <property type="protein sequence ID" value="CAA2938509.1"/>
    <property type="molecule type" value="Genomic_DNA"/>
</dbReference>
<dbReference type="GO" id="GO:0006813">
    <property type="term" value="P:potassium ion transport"/>
    <property type="evidence" value="ECO:0007669"/>
    <property type="project" value="UniProtKB-KW"/>
</dbReference>
<feature type="domain" description="Cation/H(+) antiporter C-terminal" evidence="6">
    <location>
        <begin position="100"/>
        <end position="254"/>
    </location>
</feature>
<dbReference type="InterPro" id="IPR050794">
    <property type="entry name" value="CPA2_transporter"/>
</dbReference>
<name>A0A8S0PBI4_OLEEU</name>
<evidence type="ECO:0000259" key="6">
    <source>
        <dbReference type="Pfam" id="PF23259"/>
    </source>
</evidence>
<dbReference type="GO" id="GO:0098662">
    <property type="term" value="P:inorganic cation transmembrane transport"/>
    <property type="evidence" value="ECO:0007669"/>
    <property type="project" value="TreeGrafter"/>
</dbReference>
<evidence type="ECO:0000256" key="2">
    <source>
        <dbReference type="ARBA" id="ARBA00022538"/>
    </source>
</evidence>
<dbReference type="GO" id="GO:0006885">
    <property type="term" value="P:regulation of pH"/>
    <property type="evidence" value="ECO:0007669"/>
    <property type="project" value="TreeGrafter"/>
</dbReference>
<dbReference type="Pfam" id="PF23256">
    <property type="entry name" value="CHX17_2nd"/>
    <property type="match status" value="1"/>
</dbReference>
<dbReference type="InterPro" id="IPR057291">
    <property type="entry name" value="CHX17_2nd"/>
</dbReference>
<evidence type="ECO:0000256" key="3">
    <source>
        <dbReference type="ARBA" id="ARBA00022958"/>
    </source>
</evidence>
<accession>A0A8S0PBI4</accession>
<keyword evidence="8" id="KW-1185">Reference proteome</keyword>
<sequence length="271" mass="29929">MVAFEAFQRLSKVSVRPMTSISSLSDMHDDICTTTERKSAAIIILPFYKHQRLDGSLETTRADFRWVNRRVLQHALCSVGILVDHGLGGSTHISASNVCYSITVLFFGGCDDREALAYGIRMSEDPRIKMAIIRFSVEPEHLGEIVSIDADSHADKAVSKDEEFLANFKEKILEDSSITYEEKTVKNGSESIDMIHSYACCNLFLVGRMPDGEVALALNGRSECPELGPVGSLLISPEFSTTSSVLVVQQYQEKLSQNLTLETLDESPIGT</sequence>
<evidence type="ECO:0000313" key="8">
    <source>
        <dbReference type="Proteomes" id="UP000594638"/>
    </source>
</evidence>
<protein>
    <submittedName>
        <fullName evidence="7">Cation H(+) antiporter 18-like</fullName>
    </submittedName>
</protein>